<gene>
    <name evidence="1" type="ORF">SAMN02745664_11653</name>
</gene>
<accession>A0A1N7FSF5</accession>
<reference evidence="2" key="1">
    <citation type="submission" date="2017-01" db="EMBL/GenBank/DDBJ databases">
        <authorList>
            <person name="Varghese N."/>
            <person name="Submissions S."/>
        </authorList>
    </citation>
    <scope>NUCLEOTIDE SEQUENCE [LARGE SCALE GENOMIC DNA]</scope>
    <source>
        <strain evidence="2">DSM 21768</strain>
    </source>
</reference>
<evidence type="ECO:0000313" key="1">
    <source>
        <dbReference type="EMBL" id="SIS03204.1"/>
    </source>
</evidence>
<dbReference type="AlphaFoldDB" id="A0A1N7FSF5"/>
<dbReference type="Proteomes" id="UP000187495">
    <property type="component" value="Unassembled WGS sequence"/>
</dbReference>
<dbReference type="EMBL" id="FTNU01000016">
    <property type="protein sequence ID" value="SIS03204.1"/>
    <property type="molecule type" value="Genomic_DNA"/>
</dbReference>
<evidence type="ECO:0000313" key="2">
    <source>
        <dbReference type="Proteomes" id="UP000187495"/>
    </source>
</evidence>
<name>A0A1N7FSF5_9GAMM</name>
<protein>
    <submittedName>
        <fullName evidence="1">Uncharacterized protein</fullName>
    </submittedName>
</protein>
<keyword evidence="2" id="KW-1185">Reference proteome</keyword>
<proteinExistence type="predicted"/>
<organism evidence="1 2">
    <name type="scientific">Moraxella cuniculi DSM 21768</name>
    <dbReference type="NCBI Taxonomy" id="1122245"/>
    <lineage>
        <taxon>Bacteria</taxon>
        <taxon>Pseudomonadati</taxon>
        <taxon>Pseudomonadota</taxon>
        <taxon>Gammaproteobacteria</taxon>
        <taxon>Moraxellales</taxon>
        <taxon>Moraxellaceae</taxon>
        <taxon>Moraxella</taxon>
    </lineage>
</organism>
<sequence>MNHTEIFQKLVNILGRSEHDPEVIGIFKKTKKT</sequence>